<proteinExistence type="predicted"/>
<evidence type="ECO:0000313" key="2">
    <source>
        <dbReference type="EMBL" id="EEC00871.1"/>
    </source>
</evidence>
<reference evidence="2 4" key="1">
    <citation type="submission" date="2008-03" db="EMBL/GenBank/DDBJ databases">
        <title>Annotation of Ixodes scapularis.</title>
        <authorList>
            <consortium name="Ixodes scapularis Genome Project Consortium"/>
            <person name="Caler E."/>
            <person name="Hannick L.I."/>
            <person name="Bidwell S."/>
            <person name="Joardar V."/>
            <person name="Thiagarajan M."/>
            <person name="Amedeo P."/>
            <person name="Galinsky K.J."/>
            <person name="Schobel S."/>
            <person name="Inman J."/>
            <person name="Hostetler J."/>
            <person name="Miller J."/>
            <person name="Hammond M."/>
            <person name="Megy K."/>
            <person name="Lawson D."/>
            <person name="Kodira C."/>
            <person name="Sutton G."/>
            <person name="Meyer J."/>
            <person name="Hill C.A."/>
            <person name="Birren B."/>
            <person name="Nene V."/>
            <person name="Collins F."/>
            <person name="Alarcon-Chaidez F."/>
            <person name="Wikel S."/>
            <person name="Strausberg R."/>
        </authorList>
    </citation>
    <scope>NUCLEOTIDE SEQUENCE [LARGE SCALE GENOMIC DNA]</scope>
    <source>
        <strain evidence="4">Wikel</strain>
        <strain evidence="2">Wikel colony</strain>
    </source>
</reference>
<dbReference type="EMBL" id="ABJB010659837">
    <property type="status" value="NOT_ANNOTATED_CDS"/>
    <property type="molecule type" value="Genomic_DNA"/>
</dbReference>
<evidence type="ECO:0000313" key="3">
    <source>
        <dbReference type="EnsemblMetazoa" id="ISCW000268-PA"/>
    </source>
</evidence>
<dbReference type="HOGENOM" id="CLU_1350217_0_0_1"/>
<dbReference type="AlphaFoldDB" id="B7P2P9"/>
<dbReference type="VEuPathDB" id="VectorBase:ISCP_020758"/>
<protein>
    <submittedName>
        <fullName evidence="2 3">Uncharacterized protein</fullName>
    </submittedName>
</protein>
<keyword evidence="1" id="KW-0812">Transmembrane</keyword>
<dbReference type="EnsemblMetazoa" id="ISCW000268-RA">
    <property type="protein sequence ID" value="ISCW000268-PA"/>
    <property type="gene ID" value="ISCW000268"/>
</dbReference>
<keyword evidence="1" id="KW-0472">Membrane</keyword>
<accession>B7P2P9</accession>
<evidence type="ECO:0000256" key="1">
    <source>
        <dbReference type="SAM" id="Phobius"/>
    </source>
</evidence>
<dbReference type="EMBL" id="DS623907">
    <property type="protein sequence ID" value="EEC00871.1"/>
    <property type="molecule type" value="Genomic_DNA"/>
</dbReference>
<name>B7P2P9_IXOSC</name>
<feature type="transmembrane region" description="Helical" evidence="1">
    <location>
        <begin position="25"/>
        <end position="46"/>
    </location>
</feature>
<dbReference type="InParanoid" id="B7P2P9"/>
<dbReference type="Proteomes" id="UP000001555">
    <property type="component" value="Unassembled WGS sequence"/>
</dbReference>
<dbReference type="VEuPathDB" id="VectorBase:ISCI000268"/>
<organism>
    <name type="scientific">Ixodes scapularis</name>
    <name type="common">Black-legged tick</name>
    <name type="synonym">Deer tick</name>
    <dbReference type="NCBI Taxonomy" id="6945"/>
    <lineage>
        <taxon>Eukaryota</taxon>
        <taxon>Metazoa</taxon>
        <taxon>Ecdysozoa</taxon>
        <taxon>Arthropoda</taxon>
        <taxon>Chelicerata</taxon>
        <taxon>Arachnida</taxon>
        <taxon>Acari</taxon>
        <taxon>Parasitiformes</taxon>
        <taxon>Ixodida</taxon>
        <taxon>Ixodoidea</taxon>
        <taxon>Ixodidae</taxon>
        <taxon>Ixodinae</taxon>
        <taxon>Ixodes</taxon>
    </lineage>
</organism>
<reference evidence="3" key="2">
    <citation type="submission" date="2020-05" db="UniProtKB">
        <authorList>
            <consortium name="EnsemblMetazoa"/>
        </authorList>
    </citation>
    <scope>IDENTIFICATION</scope>
    <source>
        <strain evidence="3">wikel</strain>
    </source>
</reference>
<dbReference type="EMBL" id="ABJB010726901">
    <property type="status" value="NOT_ANNOTATED_CDS"/>
    <property type="molecule type" value="Genomic_DNA"/>
</dbReference>
<keyword evidence="1" id="KW-1133">Transmembrane helix</keyword>
<sequence length="203" mass="22740">MRSDGGCGARWRGFLSILRYRMRHFLSYSCFYTLLLASGAFLFLVFSDRVASVRLPLPRSIAPIRMDQQNDFKHGFYRAVDSSAALEEALKVTAEQQGTQLVKVPSATDHSLQRDVSSDFGIELGTQSLVAWYNVRVRQSEVLSLLLLQNAALQQLTASEHYQIQAWREFTSSGATIGPANVFSWLTDVEVQRGANKELEATT</sequence>
<dbReference type="VEuPathDB" id="VectorBase:ISCW000268"/>
<keyword evidence="4" id="KW-1185">Reference proteome</keyword>
<evidence type="ECO:0000313" key="4">
    <source>
        <dbReference type="Proteomes" id="UP000001555"/>
    </source>
</evidence>
<dbReference type="OrthoDB" id="10433383at2759"/>
<gene>
    <name evidence="2" type="ORF">IscW_ISCW000268</name>
</gene>
<dbReference type="PaxDb" id="6945-B7P2P9"/>